<gene>
    <name evidence="1" type="ORF">BTN50_0795</name>
</gene>
<dbReference type="KEGG" id="elux:BTN50_0795"/>
<proteinExistence type="predicted"/>
<name>A0A291B8H0_9GAMM</name>
<dbReference type="Proteomes" id="UP000218160">
    <property type="component" value="Chromosome 1"/>
</dbReference>
<sequence length="38" mass="4518">MKSNSQLPKIIRFKSVLMFKIKKLLEKNIEPKALKYPN</sequence>
<organism evidence="1 2">
    <name type="scientific">Candidatus Enterovibrio altilux</name>
    <dbReference type="NCBI Taxonomy" id="1927128"/>
    <lineage>
        <taxon>Bacteria</taxon>
        <taxon>Pseudomonadati</taxon>
        <taxon>Pseudomonadota</taxon>
        <taxon>Gammaproteobacteria</taxon>
        <taxon>Vibrionales</taxon>
        <taxon>Vibrionaceae</taxon>
        <taxon>Enterovibrio</taxon>
    </lineage>
</organism>
<protein>
    <submittedName>
        <fullName evidence="1">Uncharacterized protein</fullName>
    </submittedName>
</protein>
<dbReference type="AlphaFoldDB" id="A0A291B8H0"/>
<dbReference type="EMBL" id="CP020660">
    <property type="protein sequence ID" value="ATF09305.1"/>
    <property type="molecule type" value="Genomic_DNA"/>
</dbReference>
<reference evidence="2" key="1">
    <citation type="submission" date="2017-04" db="EMBL/GenBank/DDBJ databases">
        <title>Genome evolution of the luminous symbionts of deep sea anglerfish.</title>
        <authorList>
            <person name="Hendry T.A."/>
        </authorList>
    </citation>
    <scope>NUCLEOTIDE SEQUENCE [LARGE SCALE GENOMIC DNA]</scope>
</reference>
<keyword evidence="2" id="KW-1185">Reference proteome</keyword>
<evidence type="ECO:0000313" key="2">
    <source>
        <dbReference type="Proteomes" id="UP000218160"/>
    </source>
</evidence>
<evidence type="ECO:0000313" key="1">
    <source>
        <dbReference type="EMBL" id="ATF09305.1"/>
    </source>
</evidence>
<accession>A0A291B8H0</accession>